<sequence>MNNRTLGIIVVVLLSVLVLSSSAFVVKETERAVLLRFGKLVHSYYEPGLYFKIPFAERLRKFDGRIQTVDSSPVRMLNSENKFMMVDSYAKYRISDVGKFYTATRGNERNAVRLLSEQINDRLRNQFGVRDLHEVVSGESTETTESESESAAPSQAAAREKDEEDQRDKLMADITANLNQVAQENLGVEVIDVRVKRIDLPPEVSESVFQRMRAGRELEARDHRAKGEEAGERIRASADRQKVVIESDAYRQSEELRGAGDAEAASIYAVAYKKDPEFYRFTRSLQAYRESFQSKSDMLLVDPDSEFFRYLKDPKGK</sequence>
<dbReference type="Pfam" id="PF01145">
    <property type="entry name" value="Band_7"/>
    <property type="match status" value="1"/>
</dbReference>
<comment type="subcellular location">
    <subcellularLocation>
        <location evidence="1">Membrane</location>
        <topology evidence="1">Single-pass membrane protein</topology>
    </subcellularLocation>
</comment>
<dbReference type="InterPro" id="IPR010200">
    <property type="entry name" value="HflC"/>
</dbReference>
<comment type="similarity">
    <text evidence="2 6">Belongs to the band 7/mec-2 family. HflC subfamily.</text>
</comment>
<feature type="domain" description="Band 7" evidence="8">
    <location>
        <begin position="21"/>
        <end position="212"/>
    </location>
</feature>
<keyword evidence="10" id="KW-1185">Reference proteome</keyword>
<evidence type="ECO:0000256" key="7">
    <source>
        <dbReference type="SAM" id="MobiDB-lite"/>
    </source>
</evidence>
<dbReference type="EMBL" id="JALBWM010000003">
    <property type="protein sequence ID" value="MCO1332951.1"/>
    <property type="molecule type" value="Genomic_DNA"/>
</dbReference>
<evidence type="ECO:0000256" key="3">
    <source>
        <dbReference type="ARBA" id="ARBA00022692"/>
    </source>
</evidence>
<keyword evidence="3" id="KW-0812">Transmembrane</keyword>
<accession>A0A9X2EJQ6</accession>
<comment type="caution">
    <text evidence="9">The sequence shown here is derived from an EMBL/GenBank/DDBJ whole genome shotgun (WGS) entry which is preliminary data.</text>
</comment>
<dbReference type="NCBIfam" id="TIGR01932">
    <property type="entry name" value="hflC"/>
    <property type="match status" value="1"/>
</dbReference>
<dbReference type="PANTHER" id="PTHR42911:SF1">
    <property type="entry name" value="MODULATOR OF FTSH PROTEASE HFLC"/>
    <property type="match status" value="1"/>
</dbReference>
<dbReference type="Gene3D" id="3.30.479.30">
    <property type="entry name" value="Band 7 domain"/>
    <property type="match status" value="1"/>
</dbReference>
<dbReference type="CDD" id="cd03405">
    <property type="entry name" value="SPFH_HflC"/>
    <property type="match status" value="1"/>
</dbReference>
<evidence type="ECO:0000256" key="2">
    <source>
        <dbReference type="ARBA" id="ARBA00007862"/>
    </source>
</evidence>
<dbReference type="InterPro" id="IPR001107">
    <property type="entry name" value="Band_7"/>
</dbReference>
<keyword evidence="5" id="KW-0472">Membrane</keyword>
<dbReference type="GO" id="GO:0006508">
    <property type="term" value="P:proteolysis"/>
    <property type="evidence" value="ECO:0007669"/>
    <property type="project" value="UniProtKB-KW"/>
</dbReference>
<evidence type="ECO:0000256" key="4">
    <source>
        <dbReference type="ARBA" id="ARBA00022989"/>
    </source>
</evidence>
<evidence type="ECO:0000313" key="10">
    <source>
        <dbReference type="Proteomes" id="UP001139028"/>
    </source>
</evidence>
<dbReference type="Proteomes" id="UP001139028">
    <property type="component" value="Unassembled WGS sequence"/>
</dbReference>
<dbReference type="GO" id="GO:0008233">
    <property type="term" value="F:peptidase activity"/>
    <property type="evidence" value="ECO:0007669"/>
    <property type="project" value="UniProtKB-KW"/>
</dbReference>
<dbReference type="PANTHER" id="PTHR42911">
    <property type="entry name" value="MODULATOR OF FTSH PROTEASE HFLC"/>
    <property type="match status" value="1"/>
</dbReference>
<reference evidence="9" key="1">
    <citation type="journal article" date="2022" name="Arch. Microbiol.">
        <title>Microbulbifer okhotskensis sp. nov., isolated from a deep bottom sediment of the Okhotsk Sea.</title>
        <authorList>
            <person name="Romanenko L."/>
            <person name="Kurilenko V."/>
            <person name="Otstavnykh N."/>
            <person name="Velansky P."/>
            <person name="Isaeva M."/>
            <person name="Mikhailov V."/>
        </authorList>
    </citation>
    <scope>NUCLEOTIDE SEQUENCE</scope>
    <source>
        <strain evidence="9">OS29</strain>
    </source>
</reference>
<keyword evidence="9" id="KW-0378">Hydrolase</keyword>
<evidence type="ECO:0000259" key="8">
    <source>
        <dbReference type="SMART" id="SM00244"/>
    </source>
</evidence>
<dbReference type="AlphaFoldDB" id="A0A9X2EJQ6"/>
<evidence type="ECO:0000313" key="9">
    <source>
        <dbReference type="EMBL" id="MCO1332951.1"/>
    </source>
</evidence>
<organism evidence="9 10">
    <name type="scientific">Microbulbifer okhotskensis</name>
    <dbReference type="NCBI Taxonomy" id="2926617"/>
    <lineage>
        <taxon>Bacteria</taxon>
        <taxon>Pseudomonadati</taxon>
        <taxon>Pseudomonadota</taxon>
        <taxon>Gammaproteobacteria</taxon>
        <taxon>Cellvibrionales</taxon>
        <taxon>Microbulbiferaceae</taxon>
        <taxon>Microbulbifer</taxon>
    </lineage>
</organism>
<feature type="region of interest" description="Disordered" evidence="7">
    <location>
        <begin position="136"/>
        <end position="166"/>
    </location>
</feature>
<dbReference type="SMART" id="SM00244">
    <property type="entry name" value="PHB"/>
    <property type="match status" value="1"/>
</dbReference>
<proteinExistence type="inferred from homology"/>
<dbReference type="SUPFAM" id="SSF117892">
    <property type="entry name" value="Band 7/SPFH domain"/>
    <property type="match status" value="1"/>
</dbReference>
<evidence type="ECO:0000256" key="6">
    <source>
        <dbReference type="PIRNR" id="PIRNR005651"/>
    </source>
</evidence>
<evidence type="ECO:0000256" key="5">
    <source>
        <dbReference type="ARBA" id="ARBA00023136"/>
    </source>
</evidence>
<keyword evidence="9" id="KW-0645">Protease</keyword>
<dbReference type="PIRSF" id="PIRSF005651">
    <property type="entry name" value="HflC"/>
    <property type="match status" value="1"/>
</dbReference>
<protein>
    <recommendedName>
        <fullName evidence="6">Protein HflC</fullName>
    </recommendedName>
</protein>
<dbReference type="GO" id="GO:0016020">
    <property type="term" value="C:membrane"/>
    <property type="evidence" value="ECO:0007669"/>
    <property type="project" value="UniProtKB-SubCell"/>
</dbReference>
<keyword evidence="4" id="KW-1133">Transmembrane helix</keyword>
<dbReference type="InterPro" id="IPR036013">
    <property type="entry name" value="Band_7/SPFH_dom_sf"/>
</dbReference>
<gene>
    <name evidence="9" type="primary">hflC</name>
    <name evidence="9" type="ORF">MO867_01235</name>
</gene>
<name>A0A9X2EJQ6_9GAMM</name>
<dbReference type="RefSeq" id="WP_252464121.1">
    <property type="nucleotide sequence ID" value="NZ_JALBWM010000003.1"/>
</dbReference>
<comment type="function">
    <text evidence="6">HflC and HflK could regulate a protease.</text>
</comment>
<evidence type="ECO:0000256" key="1">
    <source>
        <dbReference type="ARBA" id="ARBA00004167"/>
    </source>
</evidence>